<accession>A0A1H4XRB9</accession>
<gene>
    <name evidence="2" type="ORF">SAMN04489727_6304</name>
</gene>
<evidence type="ECO:0000313" key="3">
    <source>
        <dbReference type="Proteomes" id="UP000199622"/>
    </source>
</evidence>
<dbReference type="AlphaFoldDB" id="A0A1H4XRB9"/>
<protein>
    <recommendedName>
        <fullName evidence="4">Spore-associated protein A</fullName>
    </recommendedName>
</protein>
<dbReference type="STRING" id="208445.SAMN04489727_6304"/>
<organism evidence="2 3">
    <name type="scientific">Amycolatopsis tolypomycina</name>
    <dbReference type="NCBI Taxonomy" id="208445"/>
    <lineage>
        <taxon>Bacteria</taxon>
        <taxon>Bacillati</taxon>
        <taxon>Actinomycetota</taxon>
        <taxon>Actinomycetes</taxon>
        <taxon>Pseudonocardiales</taxon>
        <taxon>Pseudonocardiaceae</taxon>
        <taxon>Amycolatopsis</taxon>
    </lineage>
</organism>
<evidence type="ECO:0008006" key="4">
    <source>
        <dbReference type="Google" id="ProtNLM"/>
    </source>
</evidence>
<keyword evidence="3" id="KW-1185">Reference proteome</keyword>
<keyword evidence="1" id="KW-0732">Signal</keyword>
<evidence type="ECO:0000256" key="1">
    <source>
        <dbReference type="SAM" id="SignalP"/>
    </source>
</evidence>
<name>A0A1H4XRB9_9PSEU</name>
<dbReference type="Proteomes" id="UP000199622">
    <property type="component" value="Unassembled WGS sequence"/>
</dbReference>
<reference evidence="3" key="1">
    <citation type="submission" date="2016-10" db="EMBL/GenBank/DDBJ databases">
        <authorList>
            <person name="Varghese N."/>
            <person name="Submissions S."/>
        </authorList>
    </citation>
    <scope>NUCLEOTIDE SEQUENCE [LARGE SCALE GENOMIC DNA]</scope>
    <source>
        <strain evidence="3">DSM 44544</strain>
    </source>
</reference>
<evidence type="ECO:0000313" key="2">
    <source>
        <dbReference type="EMBL" id="SED07690.1"/>
    </source>
</evidence>
<dbReference type="EMBL" id="FNSO01000004">
    <property type="protein sequence ID" value="SED07690.1"/>
    <property type="molecule type" value="Genomic_DNA"/>
</dbReference>
<proteinExistence type="predicted"/>
<feature type="chain" id="PRO_5011719920" description="Spore-associated protein A" evidence="1">
    <location>
        <begin position="21"/>
        <end position="142"/>
    </location>
</feature>
<sequence>MLAAVLAVVTAGVFAPAAEAATNPYTPEGVCGSGYHRVSPDATLTLKNGSQVWGHTYLLYSSTTRKNCVVTLKQFEVGVPTFTVAHLQVQGSNMVGDADYYSYYAGPYYAYAPGRCVRIHGVIWEDDMVRYAQAYGPYGWCG</sequence>
<dbReference type="RefSeq" id="WP_091314099.1">
    <property type="nucleotide sequence ID" value="NZ_JBEXUJ010000020.1"/>
</dbReference>
<feature type="signal peptide" evidence="1">
    <location>
        <begin position="1"/>
        <end position="20"/>
    </location>
</feature>